<feature type="domain" description="DUF3645" evidence="9">
    <location>
        <begin position="365"/>
        <end position="397"/>
    </location>
</feature>
<feature type="region of interest" description="Disordered" evidence="7">
    <location>
        <begin position="1143"/>
        <end position="1192"/>
    </location>
</feature>
<dbReference type="Pfam" id="PF12340">
    <property type="entry name" value="DUF3638"/>
    <property type="match status" value="1"/>
</dbReference>
<keyword evidence="3" id="KW-0645">Protease</keyword>
<comment type="caution">
    <text evidence="10">The sequence shown here is derived from an EMBL/GenBank/DDBJ whole genome shotgun (WGS) entry which is preliminary data.</text>
</comment>
<dbReference type="GO" id="GO:0004843">
    <property type="term" value="F:cysteine-type deubiquitinase activity"/>
    <property type="evidence" value="ECO:0007669"/>
    <property type="project" value="UniProtKB-EC"/>
</dbReference>
<evidence type="ECO:0000256" key="5">
    <source>
        <dbReference type="ARBA" id="ARBA00022801"/>
    </source>
</evidence>
<organism evidence="10 11">
    <name type="scientific">Amylocarpus encephaloides</name>
    <dbReference type="NCBI Taxonomy" id="45428"/>
    <lineage>
        <taxon>Eukaryota</taxon>
        <taxon>Fungi</taxon>
        <taxon>Dikarya</taxon>
        <taxon>Ascomycota</taxon>
        <taxon>Pezizomycotina</taxon>
        <taxon>Leotiomycetes</taxon>
        <taxon>Helotiales</taxon>
        <taxon>Helotiales incertae sedis</taxon>
        <taxon>Amylocarpus</taxon>
    </lineage>
</organism>
<evidence type="ECO:0000256" key="4">
    <source>
        <dbReference type="ARBA" id="ARBA00022786"/>
    </source>
</evidence>
<dbReference type="EMBL" id="MU251709">
    <property type="protein sequence ID" value="KAG9230020.1"/>
    <property type="molecule type" value="Genomic_DNA"/>
</dbReference>
<evidence type="ECO:0000256" key="7">
    <source>
        <dbReference type="SAM" id="MobiDB-lite"/>
    </source>
</evidence>
<feature type="compositionally biased region" description="Acidic residues" evidence="7">
    <location>
        <begin position="1149"/>
        <end position="1192"/>
    </location>
</feature>
<dbReference type="PANTHER" id="PTHR13367:SF32">
    <property type="entry name" value="DUF6606 DOMAIN-CONTAINING PROTEIN"/>
    <property type="match status" value="1"/>
</dbReference>
<dbReference type="InterPro" id="IPR051346">
    <property type="entry name" value="OTU_Deubiquitinase"/>
</dbReference>
<dbReference type="EC" id="3.4.19.12" evidence="2"/>
<evidence type="ECO:0000259" key="8">
    <source>
        <dbReference type="Pfam" id="PF12340"/>
    </source>
</evidence>
<dbReference type="Pfam" id="PF12359">
    <property type="entry name" value="DUF3645"/>
    <property type="match status" value="1"/>
</dbReference>
<dbReference type="PANTHER" id="PTHR13367">
    <property type="entry name" value="UBIQUITIN THIOESTERASE"/>
    <property type="match status" value="1"/>
</dbReference>
<keyword evidence="11" id="KW-1185">Reference proteome</keyword>
<gene>
    <name evidence="10" type="ORF">BJ875DRAFT_521350</name>
</gene>
<dbReference type="OrthoDB" id="3182339at2759"/>
<dbReference type="AlphaFoldDB" id="A0A9P7YA79"/>
<evidence type="ECO:0000256" key="3">
    <source>
        <dbReference type="ARBA" id="ARBA00022670"/>
    </source>
</evidence>
<evidence type="ECO:0000259" key="9">
    <source>
        <dbReference type="Pfam" id="PF12359"/>
    </source>
</evidence>
<dbReference type="Proteomes" id="UP000824998">
    <property type="component" value="Unassembled WGS sequence"/>
</dbReference>
<keyword evidence="6" id="KW-0788">Thiol protease</keyword>
<evidence type="ECO:0000256" key="2">
    <source>
        <dbReference type="ARBA" id="ARBA00012759"/>
    </source>
</evidence>
<evidence type="ECO:0000313" key="10">
    <source>
        <dbReference type="EMBL" id="KAG9230020.1"/>
    </source>
</evidence>
<keyword evidence="5" id="KW-0378">Hydrolase</keyword>
<sequence length="1192" mass="135834">MTIEYALLKESKQTCLEEQKNLGHENWNPLEHTDWLLLEIDSNMLFRPGQIEVTLATIKPAGGSNSVLQMNISQGKTSCIMPMAAAVLANGDNLVRVIIPKSLLVQTAQLLHSRLGGLLGREFRHVPFSRKTSTQPETIKAFFDVHKAMRSSRGLMLALPEHLLSFKLSGLQRMSDGLMPEASSMIRIQSWLERHSRDILDEVDYILAVRTQLIYPSGSQKSMDGHPHRWETIEALLKQVNLHLWNLQKAYPRSIEVVPRDGGGFPLVYFLRKDVEEELIRRLVDDVYRGRGSLLPDVCNKSDRLAVKHFISLAKPSMQAQERIRQLFPDKPAIKKVIFQLRGLLVHRILLMCLKKRWSVQYGLHPTRDPIAVPFHAKGTPTEQSEWGHPDVFLLFTCLAFYYDGLNLTQLRQALEHVLKSDDPSQVYDVLSQTSKLPDFLRDWTAVNIDDAAQLHEIWTHVRRQVIVIDYFLNNFVFPQHAKQFQLKLQASGWDIPLSLVQCSESLHGQPTKSLTTGFSGTNDWKRMLPLTIKQQDLPGLAHTNAEVLTYLLQPRSRRYEIAADHRGKRLTEVELLGRFRNKGIRVFIDAGAQILEMDNLTLAKTWPEIHHEAPAVVYFNKSNKPFVLYPKGHQVPLLASPYANDLGGCLVYLDEAHTRGTDLKMPETAIGALTLRLGQTKDHTVQAAMRLRQLATTQAVVLFAPPEVHQSIIDVRKKKSFDHIDSFDVICWLLEQTCSEIEQLQPLYFLQGIDYCRRAQAALDNPYFLVDPDQREAYLTSLREFEQRTLEQMYGIASKVKHSVNPEPFFPNIASFTKELNRQRKSFQDTGNAVHGSALQEVEQEREVAFEVESVREMQKPIHYLPYSFPGLSRDIISFARTGHFTADSSAYEEAFTALRKTSLSRKYNVSSEGVSGKLYVSTEFTKTVKIPSDRSYDNFLRSVNWLLWSPSTEIAMIIIPEEADALLHTLYGTQQPLTHLLTYASPISRKMLHFNNLTFYSVPKLPQSWKAPGWLRVELGIIAGRLYFQYEEYDALCKYLCVKENSHGLEEENGEEDDDDGATYVLNTSEEDEGLTQSHSAKSFTKKPLVFMQEWLAIKRKGQDFSQSPMGYVCQGKPLGEDHPFFVTAEAPRKQKALMTTTTRLSEEEDNEDPDIEFYDADEYGPDVGNDDFDDADLTDGEDDVIDDSS</sequence>
<keyword evidence="4" id="KW-0833">Ubl conjugation pathway</keyword>
<feature type="domain" description="DUF3638" evidence="8">
    <location>
        <begin position="24"/>
        <end position="247"/>
    </location>
</feature>
<protein>
    <recommendedName>
        <fullName evidence="2">ubiquitinyl hydrolase 1</fullName>
        <ecNumber evidence="2">3.4.19.12</ecNumber>
    </recommendedName>
</protein>
<accession>A0A9P7YA79</accession>
<dbReference type="GO" id="GO:0006508">
    <property type="term" value="P:proteolysis"/>
    <property type="evidence" value="ECO:0007669"/>
    <property type="project" value="UniProtKB-KW"/>
</dbReference>
<name>A0A9P7YA79_9HELO</name>
<evidence type="ECO:0000256" key="1">
    <source>
        <dbReference type="ARBA" id="ARBA00000707"/>
    </source>
</evidence>
<dbReference type="InterPro" id="IPR022105">
    <property type="entry name" value="DUF3645"/>
</dbReference>
<proteinExistence type="predicted"/>
<evidence type="ECO:0000313" key="11">
    <source>
        <dbReference type="Proteomes" id="UP000824998"/>
    </source>
</evidence>
<reference evidence="10" key="1">
    <citation type="journal article" date="2021" name="IMA Fungus">
        <title>Genomic characterization of three marine fungi, including Emericellopsis atlantica sp. nov. with signatures of a generalist lifestyle and marine biomass degradation.</title>
        <authorList>
            <person name="Hagestad O.C."/>
            <person name="Hou L."/>
            <person name="Andersen J.H."/>
            <person name="Hansen E.H."/>
            <person name="Altermark B."/>
            <person name="Li C."/>
            <person name="Kuhnert E."/>
            <person name="Cox R.J."/>
            <person name="Crous P.W."/>
            <person name="Spatafora J.W."/>
            <person name="Lail K."/>
            <person name="Amirebrahimi M."/>
            <person name="Lipzen A."/>
            <person name="Pangilinan J."/>
            <person name="Andreopoulos W."/>
            <person name="Hayes R.D."/>
            <person name="Ng V."/>
            <person name="Grigoriev I.V."/>
            <person name="Jackson S.A."/>
            <person name="Sutton T.D.S."/>
            <person name="Dobson A.D.W."/>
            <person name="Rama T."/>
        </authorList>
    </citation>
    <scope>NUCLEOTIDE SEQUENCE</scope>
    <source>
        <strain evidence="10">TRa018bII</strain>
    </source>
</reference>
<dbReference type="InterPro" id="IPR022099">
    <property type="entry name" value="DUF3638"/>
</dbReference>
<comment type="catalytic activity">
    <reaction evidence="1">
        <text>Thiol-dependent hydrolysis of ester, thioester, amide, peptide and isopeptide bonds formed by the C-terminal Gly of ubiquitin (a 76-residue protein attached to proteins as an intracellular targeting signal).</text>
        <dbReference type="EC" id="3.4.19.12"/>
    </reaction>
</comment>
<evidence type="ECO:0000256" key="6">
    <source>
        <dbReference type="ARBA" id="ARBA00022807"/>
    </source>
</evidence>